<dbReference type="PANTHER" id="PTHR32301">
    <property type="entry name" value="COUNTIN RECEPTOR CNR3-RELATED"/>
    <property type="match status" value="1"/>
</dbReference>
<gene>
    <name evidence="1" type="ORF">PINE0816_LOCUS4311</name>
</gene>
<protein>
    <recommendedName>
        <fullName evidence="2">Sulfotransferase domain-containing protein</fullName>
    </recommendedName>
</protein>
<name>A0A7S0BZA7_9STRA</name>
<dbReference type="InterPro" id="IPR053259">
    <property type="entry name" value="Golvesin-related_Golgi"/>
</dbReference>
<dbReference type="Gene3D" id="3.40.50.300">
    <property type="entry name" value="P-loop containing nucleotide triphosphate hydrolases"/>
    <property type="match status" value="1"/>
</dbReference>
<sequence>MSSGGKFVDVDTTNRPGILRAKEMSLVSSNVQIETLVTPFKYDANKLFDPFEQHGRLFSFFRHPIDRAVSLFSCLKYAEWEPSYNPAYKDITIEEFAEMELGGENKWMTREFSNQREGELTDEHLEIAIDVCPQIVLVGLLSKRYESMKRFEKYFGWKYKFMPTNKETCRADWLVKGGNKNENKLAVHQPGSPAYKSLSKQYHFDILLFDSIDETLFWEQK</sequence>
<proteinExistence type="predicted"/>
<dbReference type="InterPro" id="IPR027417">
    <property type="entry name" value="P-loop_NTPase"/>
</dbReference>
<accession>A0A7S0BZA7</accession>
<dbReference type="AlphaFoldDB" id="A0A7S0BZA7"/>
<organism evidence="1">
    <name type="scientific">Proboscia inermis</name>
    <dbReference type="NCBI Taxonomy" id="420281"/>
    <lineage>
        <taxon>Eukaryota</taxon>
        <taxon>Sar</taxon>
        <taxon>Stramenopiles</taxon>
        <taxon>Ochrophyta</taxon>
        <taxon>Bacillariophyta</taxon>
        <taxon>Coscinodiscophyceae</taxon>
        <taxon>Rhizosoleniophycidae</taxon>
        <taxon>Rhizosoleniales</taxon>
        <taxon>Rhizosoleniaceae</taxon>
        <taxon>Proboscia</taxon>
    </lineage>
</organism>
<evidence type="ECO:0008006" key="2">
    <source>
        <dbReference type="Google" id="ProtNLM"/>
    </source>
</evidence>
<reference evidence="1" key="1">
    <citation type="submission" date="2021-01" db="EMBL/GenBank/DDBJ databases">
        <authorList>
            <person name="Corre E."/>
            <person name="Pelletier E."/>
            <person name="Niang G."/>
            <person name="Scheremetjew M."/>
            <person name="Finn R."/>
            <person name="Kale V."/>
            <person name="Holt S."/>
            <person name="Cochrane G."/>
            <person name="Meng A."/>
            <person name="Brown T."/>
            <person name="Cohen L."/>
        </authorList>
    </citation>
    <scope>NUCLEOTIDE SEQUENCE</scope>
    <source>
        <strain evidence="1">CCAP1064/1</strain>
    </source>
</reference>
<evidence type="ECO:0000313" key="1">
    <source>
        <dbReference type="EMBL" id="CAD8408191.1"/>
    </source>
</evidence>
<dbReference type="PANTHER" id="PTHR32301:SF6">
    <property type="entry name" value="GOLVESIN-RELATED"/>
    <property type="match status" value="1"/>
</dbReference>
<dbReference type="EMBL" id="HBEL01009003">
    <property type="protein sequence ID" value="CAD8408191.1"/>
    <property type="molecule type" value="Transcribed_RNA"/>
</dbReference>